<sequence length="196" mass="21821">MLLDRLKDIRVVLASQSPRRKELLAALDIDFEVIVNSVDESVPSDIPSHQVAESLALKKLSVFDTEEFSSSLVIAADTVVVDSENQVLGKPVSEQAAFEVIKSLSGKPHDVYTGVAMAYEGKRVSFTEKTKVYFDSLTDEEIRYYIAKYKPLDKAGAYGIQEWIGRAAVISIEGSYENVMGLPTVRLYKELKKLIK</sequence>
<comment type="caution">
    <text evidence="5">The sequence shown here is derived from an EMBL/GenBank/DDBJ whole genome shotgun (WGS) entry which is preliminary data.</text>
</comment>
<dbReference type="InterPro" id="IPR029001">
    <property type="entry name" value="ITPase-like_fam"/>
</dbReference>
<dbReference type="Proteomes" id="UP001500394">
    <property type="component" value="Unassembled WGS sequence"/>
</dbReference>
<dbReference type="SUPFAM" id="SSF52972">
    <property type="entry name" value="ITPase-like"/>
    <property type="match status" value="1"/>
</dbReference>
<feature type="site" description="Important for substrate specificity" evidence="4">
    <location>
        <position position="78"/>
    </location>
</feature>
<dbReference type="RefSeq" id="WP_345067537.1">
    <property type="nucleotide sequence ID" value="NZ_BAABGR010000020.1"/>
</dbReference>
<evidence type="ECO:0000313" key="6">
    <source>
        <dbReference type="Proteomes" id="UP001500394"/>
    </source>
</evidence>
<protein>
    <recommendedName>
        <fullName evidence="4">dTTP/UTP pyrophosphatase</fullName>
        <shortName evidence="4">dTTPase/UTPase</shortName>
        <ecNumber evidence="4">3.6.1.9</ecNumber>
    </recommendedName>
    <alternativeName>
        <fullName evidence="4">Nucleoside triphosphate pyrophosphatase</fullName>
    </alternativeName>
    <alternativeName>
        <fullName evidence="4">Nucleotide pyrophosphatase</fullName>
        <shortName evidence="4">Nucleotide PPase</shortName>
    </alternativeName>
</protein>
<comment type="function">
    <text evidence="4">Nucleoside triphosphate pyrophosphatase that hydrolyzes dTTP and UTP. May have a dual role in cell division arrest and in preventing the incorporation of modified nucleotides into cellular nucleic acids.</text>
</comment>
<comment type="catalytic activity">
    <reaction evidence="4">
        <text>UTP + H2O = UMP + diphosphate + H(+)</text>
        <dbReference type="Rhea" id="RHEA:29395"/>
        <dbReference type="ChEBI" id="CHEBI:15377"/>
        <dbReference type="ChEBI" id="CHEBI:15378"/>
        <dbReference type="ChEBI" id="CHEBI:33019"/>
        <dbReference type="ChEBI" id="CHEBI:46398"/>
        <dbReference type="ChEBI" id="CHEBI:57865"/>
        <dbReference type="EC" id="3.6.1.9"/>
    </reaction>
</comment>
<evidence type="ECO:0000256" key="3">
    <source>
        <dbReference type="ARBA" id="ARBA00023080"/>
    </source>
</evidence>
<evidence type="ECO:0000256" key="2">
    <source>
        <dbReference type="ARBA" id="ARBA00022801"/>
    </source>
</evidence>
<evidence type="ECO:0000256" key="1">
    <source>
        <dbReference type="ARBA" id="ARBA00001968"/>
    </source>
</evidence>
<dbReference type="EMBL" id="BAABGR010000020">
    <property type="protein sequence ID" value="GAA4517168.1"/>
    <property type="molecule type" value="Genomic_DNA"/>
</dbReference>
<dbReference type="EC" id="3.6.1.9" evidence="4"/>
<dbReference type="InterPro" id="IPR003697">
    <property type="entry name" value="Maf-like"/>
</dbReference>
<dbReference type="PANTHER" id="PTHR43213">
    <property type="entry name" value="BIFUNCTIONAL DTTP/UTP PYROPHOSPHATASE/METHYLTRANSFERASE PROTEIN-RELATED"/>
    <property type="match status" value="1"/>
</dbReference>
<comment type="caution">
    <text evidence="4">Lacks conserved residue(s) required for the propagation of feature annotation.</text>
</comment>
<evidence type="ECO:0000313" key="5">
    <source>
        <dbReference type="EMBL" id="GAA4517168.1"/>
    </source>
</evidence>
<dbReference type="NCBIfam" id="TIGR00172">
    <property type="entry name" value="maf"/>
    <property type="match status" value="1"/>
</dbReference>
<dbReference type="Pfam" id="PF02545">
    <property type="entry name" value="Maf"/>
    <property type="match status" value="1"/>
</dbReference>
<keyword evidence="4" id="KW-0963">Cytoplasm</keyword>
<feature type="site" description="Important for substrate specificity" evidence="4">
    <location>
        <position position="161"/>
    </location>
</feature>
<reference evidence="6" key="1">
    <citation type="journal article" date="2019" name="Int. J. Syst. Evol. Microbiol.">
        <title>The Global Catalogue of Microorganisms (GCM) 10K type strain sequencing project: providing services to taxonomists for standard genome sequencing and annotation.</title>
        <authorList>
            <consortium name="The Broad Institute Genomics Platform"/>
            <consortium name="The Broad Institute Genome Sequencing Center for Infectious Disease"/>
            <person name="Wu L."/>
            <person name="Ma J."/>
        </authorList>
    </citation>
    <scope>NUCLEOTIDE SEQUENCE [LARGE SCALE GENOMIC DNA]</scope>
    <source>
        <strain evidence="6">JCM 17858</strain>
    </source>
</reference>
<proteinExistence type="inferred from homology"/>
<dbReference type="PIRSF" id="PIRSF006305">
    <property type="entry name" value="Maf"/>
    <property type="match status" value="1"/>
</dbReference>
<dbReference type="CDD" id="cd00555">
    <property type="entry name" value="Maf"/>
    <property type="match status" value="1"/>
</dbReference>
<dbReference type="Gene3D" id="3.90.950.10">
    <property type="match status" value="1"/>
</dbReference>
<gene>
    <name evidence="5" type="ORF">GCM10023173_17390</name>
</gene>
<feature type="active site" description="Proton acceptor" evidence="4">
    <location>
        <position position="77"/>
    </location>
</feature>
<accession>A0ABP8R3G1</accession>
<name>A0ABP8R3G1_9SPHI</name>
<keyword evidence="6" id="KW-1185">Reference proteome</keyword>
<comment type="cofactor">
    <cofactor evidence="1 4">
        <name>a divalent metal cation</name>
        <dbReference type="ChEBI" id="CHEBI:60240"/>
    </cofactor>
</comment>
<comment type="catalytic activity">
    <reaction evidence="4">
        <text>dTTP + H2O = dTMP + diphosphate + H(+)</text>
        <dbReference type="Rhea" id="RHEA:28534"/>
        <dbReference type="ChEBI" id="CHEBI:15377"/>
        <dbReference type="ChEBI" id="CHEBI:15378"/>
        <dbReference type="ChEBI" id="CHEBI:33019"/>
        <dbReference type="ChEBI" id="CHEBI:37568"/>
        <dbReference type="ChEBI" id="CHEBI:63528"/>
        <dbReference type="EC" id="3.6.1.9"/>
    </reaction>
</comment>
<organism evidence="5 6">
    <name type="scientific">Sphingobacterium thermophilum</name>
    <dbReference type="NCBI Taxonomy" id="768534"/>
    <lineage>
        <taxon>Bacteria</taxon>
        <taxon>Pseudomonadati</taxon>
        <taxon>Bacteroidota</taxon>
        <taxon>Sphingobacteriia</taxon>
        <taxon>Sphingobacteriales</taxon>
        <taxon>Sphingobacteriaceae</taxon>
        <taxon>Sphingobacterium</taxon>
    </lineage>
</organism>
<feature type="site" description="Important for substrate specificity" evidence="4">
    <location>
        <position position="19"/>
    </location>
</feature>
<comment type="similarity">
    <text evidence="4">Belongs to the Maf family. YhdE subfamily.</text>
</comment>
<comment type="subcellular location">
    <subcellularLocation>
        <location evidence="4">Cytoplasm</location>
    </subcellularLocation>
</comment>
<evidence type="ECO:0000256" key="4">
    <source>
        <dbReference type="HAMAP-Rule" id="MF_00528"/>
    </source>
</evidence>
<keyword evidence="3 4" id="KW-0546">Nucleotide metabolism</keyword>
<dbReference type="PANTHER" id="PTHR43213:SF5">
    <property type="entry name" value="BIFUNCTIONAL DTTP_UTP PYROPHOSPHATASE_METHYLTRANSFERASE PROTEIN-RELATED"/>
    <property type="match status" value="1"/>
</dbReference>
<dbReference type="HAMAP" id="MF_00528">
    <property type="entry name" value="Maf"/>
    <property type="match status" value="1"/>
</dbReference>
<keyword evidence="2 4" id="KW-0378">Hydrolase</keyword>